<protein>
    <submittedName>
        <fullName evidence="1">Uncharacterized protein</fullName>
    </submittedName>
</protein>
<proteinExistence type="predicted"/>
<evidence type="ECO:0000313" key="1">
    <source>
        <dbReference type="EMBL" id="CAB3720358.1"/>
    </source>
</evidence>
<sequence length="268" mass="30781">MKIYATSDIAASIRKAHGDFTHVLVNRGYTTIKPIFFRSSKIADLPVYQWAWWDKATDGQLHRWRERGGILIDRYTFSDKAGSNDVVVFVECPLTMKRIQKSVVNTAEYAVIPRPHTWRVHEECIELRTPTAERLRVLWGICRGTRLTDAELADLSGIPKQHVMYMRKSLKPAEEWTIKPRLAPEFAGFVDAWEWIGAGRTVSRKDARAHKVAIREMARLGHIALEKIQQYPADEPDWEKLEKKRAAAIADLAEVRSLVETLPDHLQT</sequence>
<name>A0A6J5BWX8_9BURK</name>
<dbReference type="AlphaFoldDB" id="A0A6J5BWX8"/>
<accession>A0A6J5BWX8</accession>
<dbReference type="RefSeq" id="WP_035482293.1">
    <property type="nucleotide sequence ID" value="NZ_CADFGL010000010.1"/>
</dbReference>
<gene>
    <name evidence="1" type="ORF">LMG22037_04714</name>
</gene>
<reference evidence="1 2" key="1">
    <citation type="submission" date="2020-04" db="EMBL/GenBank/DDBJ databases">
        <authorList>
            <person name="De Canck E."/>
        </authorList>
    </citation>
    <scope>NUCLEOTIDE SEQUENCE [LARGE SCALE GENOMIC DNA]</scope>
    <source>
        <strain evidence="1 2">LMG 22037</strain>
    </source>
</reference>
<organism evidence="1 2">
    <name type="scientific">Paraburkholderia phenoliruptrix</name>
    <dbReference type="NCBI Taxonomy" id="252970"/>
    <lineage>
        <taxon>Bacteria</taxon>
        <taxon>Pseudomonadati</taxon>
        <taxon>Pseudomonadota</taxon>
        <taxon>Betaproteobacteria</taxon>
        <taxon>Burkholderiales</taxon>
        <taxon>Burkholderiaceae</taxon>
        <taxon>Paraburkholderia</taxon>
    </lineage>
</organism>
<dbReference type="Proteomes" id="UP000494249">
    <property type="component" value="Unassembled WGS sequence"/>
</dbReference>
<evidence type="ECO:0000313" key="2">
    <source>
        <dbReference type="Proteomes" id="UP000494249"/>
    </source>
</evidence>
<dbReference type="EMBL" id="CADIKB010000028">
    <property type="protein sequence ID" value="CAB3720358.1"/>
    <property type="molecule type" value="Genomic_DNA"/>
</dbReference>